<name>A0ABZ3CA66_9ACTN</name>
<dbReference type="InterPro" id="IPR045851">
    <property type="entry name" value="AMP-bd_C_sf"/>
</dbReference>
<evidence type="ECO:0000313" key="8">
    <source>
        <dbReference type="Proteomes" id="UP001434337"/>
    </source>
</evidence>
<dbReference type="Gene3D" id="3.40.50.12780">
    <property type="entry name" value="N-terminal domain of ligase-like"/>
    <property type="match status" value="1"/>
</dbReference>
<dbReference type="InterPro" id="IPR025110">
    <property type="entry name" value="AMP-bd_C"/>
</dbReference>
<dbReference type="Pfam" id="PF13193">
    <property type="entry name" value="AMP-binding_C"/>
    <property type="match status" value="1"/>
</dbReference>
<evidence type="ECO:0000256" key="3">
    <source>
        <dbReference type="ARBA" id="ARBA00022741"/>
    </source>
</evidence>
<dbReference type="InterPro" id="IPR051087">
    <property type="entry name" value="Mitochondrial_ACSM"/>
</dbReference>
<evidence type="ECO:0000256" key="4">
    <source>
        <dbReference type="ARBA" id="ARBA00022840"/>
    </source>
</evidence>
<dbReference type="EMBL" id="CP115965">
    <property type="protein sequence ID" value="WZW99618.1"/>
    <property type="molecule type" value="Genomic_DNA"/>
</dbReference>
<keyword evidence="3" id="KW-0547">Nucleotide-binding</keyword>
<dbReference type="Proteomes" id="UP001434337">
    <property type="component" value="Chromosome"/>
</dbReference>
<gene>
    <name evidence="7" type="ORF">PCC79_05325</name>
</gene>
<reference evidence="7 8" key="1">
    <citation type="journal article" date="2023" name="Environ Microbiome">
        <title>A coral-associated actinobacterium mitigates coral bleaching under heat stress.</title>
        <authorList>
            <person name="Li J."/>
            <person name="Zou Y."/>
            <person name="Li Q."/>
            <person name="Zhang J."/>
            <person name="Bourne D.G."/>
            <person name="Lyu Y."/>
            <person name="Liu C."/>
            <person name="Zhang S."/>
        </authorList>
    </citation>
    <scope>NUCLEOTIDE SEQUENCE [LARGE SCALE GENOMIC DNA]</scope>
    <source>
        <strain evidence="7 8">SCSIO 13291</strain>
    </source>
</reference>
<feature type="domain" description="AMP-binding enzyme C-terminal" evidence="6">
    <location>
        <begin position="466"/>
        <end position="544"/>
    </location>
</feature>
<evidence type="ECO:0000313" key="7">
    <source>
        <dbReference type="EMBL" id="WZW99618.1"/>
    </source>
</evidence>
<evidence type="ECO:0000256" key="2">
    <source>
        <dbReference type="ARBA" id="ARBA00022598"/>
    </source>
</evidence>
<dbReference type="PANTHER" id="PTHR43605:SF10">
    <property type="entry name" value="ACYL-COA SYNTHETASE MEDIUM CHAIN FAMILY MEMBER 3"/>
    <property type="match status" value="1"/>
</dbReference>
<comment type="similarity">
    <text evidence="1">Belongs to the ATP-dependent AMP-binding enzyme family.</text>
</comment>
<evidence type="ECO:0000259" key="6">
    <source>
        <dbReference type="Pfam" id="PF13193"/>
    </source>
</evidence>
<keyword evidence="4" id="KW-0067">ATP-binding</keyword>
<accession>A0ABZ3CA66</accession>
<keyword evidence="2" id="KW-0436">Ligase</keyword>
<dbReference type="Pfam" id="PF00501">
    <property type="entry name" value="AMP-binding"/>
    <property type="match status" value="1"/>
</dbReference>
<sequence length="573" mass="62123">MAYPGRPATDATDAVRAARDVLLDHPHDHDAVCADFRWPELDAFNFALEWFDVVAGEHPDRPALTIVEDDLTAITHTYGELAARSDQVAAWLTDLGLRRGDAMIVMLNNTVELWEVLLGLLKVGGVAIPTSTLLSDADLAWRVDTAHALFAIAPAALTERFGLVRPSTRLIGVGDDLPATWVDYAGSHEAAVTYTPDGPTPGSDTSLLYFTSGTTAHPKLVRHTQVSYPVGHLSTLYWLGLRPGDVHLNISSPGWGKHAWSNFFAPFLAQATVFIVNYARFHAETLLAVMDAHRVSTFCAPPTVWRMLIQADLSRLSHPPRELVGAGEALNAEVINAVRAAWNNTIRDGYGQTEMTCAVGNSPGQPLRPGAMGRPMPGYAVELVDPATGEPVTGPGEGEICLDLAVHHLGLMGGYFEADDLTAEATRGGYYHTGDIASRDADGHLTYVGRADDVFKASDYKISPFELESALMIHPAVVECAVVPSPDPVRGAVPKAYVCPGAGREPGPDLARDLFAHCRTHLNGYQLVRIVEFVDALPKTVSSKIRRVELRAAEAERVASGSRENQFFDRDFR</sequence>
<dbReference type="InterPro" id="IPR042099">
    <property type="entry name" value="ANL_N_sf"/>
</dbReference>
<proteinExistence type="inferred from homology"/>
<dbReference type="PANTHER" id="PTHR43605">
    <property type="entry name" value="ACYL-COENZYME A SYNTHETASE"/>
    <property type="match status" value="1"/>
</dbReference>
<evidence type="ECO:0000259" key="5">
    <source>
        <dbReference type="Pfam" id="PF00501"/>
    </source>
</evidence>
<feature type="domain" description="AMP-dependent synthetase/ligase" evidence="5">
    <location>
        <begin position="52"/>
        <end position="416"/>
    </location>
</feature>
<organism evidence="7 8">
    <name type="scientific">Propioniciclava soli</name>
    <dbReference type="NCBI Taxonomy" id="2775081"/>
    <lineage>
        <taxon>Bacteria</taxon>
        <taxon>Bacillati</taxon>
        <taxon>Actinomycetota</taxon>
        <taxon>Actinomycetes</taxon>
        <taxon>Propionibacteriales</taxon>
        <taxon>Propionibacteriaceae</taxon>
        <taxon>Propioniciclava</taxon>
    </lineage>
</organism>
<dbReference type="Gene3D" id="3.30.300.30">
    <property type="match status" value="1"/>
</dbReference>
<dbReference type="InterPro" id="IPR000873">
    <property type="entry name" value="AMP-dep_synth/lig_dom"/>
</dbReference>
<protein>
    <submittedName>
        <fullName evidence="7">AMP-binding protein</fullName>
    </submittedName>
</protein>
<keyword evidence="8" id="KW-1185">Reference proteome</keyword>
<dbReference type="RefSeq" id="WP_342373220.1">
    <property type="nucleotide sequence ID" value="NZ_CP115965.1"/>
</dbReference>
<dbReference type="SUPFAM" id="SSF56801">
    <property type="entry name" value="Acetyl-CoA synthetase-like"/>
    <property type="match status" value="1"/>
</dbReference>
<evidence type="ECO:0000256" key="1">
    <source>
        <dbReference type="ARBA" id="ARBA00006432"/>
    </source>
</evidence>